<dbReference type="AlphaFoldDB" id="A0A4C1X4B4"/>
<sequence>MLQVFFDKSSEKKKKEKKGIRRTKTSHRFLVMGKLCEERFMSRKRRKSHHTRELTRFRAPGLSCENGKGTRNWISGNEASRRRARRGRGSSLNHSSAVAVQIFPPTDGLVNIFRFREGRILSTARIMFLIGRLGLSPAPPPTEHKSKFATSVCKQIPARKLIRFYIHIGGYPSATLEWIPSSFTWAARAVDSDLSHGPVGDIDSDVGVYDDFGSPLTILDNRH</sequence>
<dbReference type="EMBL" id="BGZK01000711">
    <property type="protein sequence ID" value="GBP57209.1"/>
    <property type="molecule type" value="Genomic_DNA"/>
</dbReference>
<gene>
    <name evidence="2" type="ORF">EVAR_82921_1</name>
</gene>
<proteinExistence type="predicted"/>
<keyword evidence="3" id="KW-1185">Reference proteome</keyword>
<comment type="caution">
    <text evidence="2">The sequence shown here is derived from an EMBL/GenBank/DDBJ whole genome shotgun (WGS) entry which is preliminary data.</text>
</comment>
<feature type="region of interest" description="Disordered" evidence="1">
    <location>
        <begin position="68"/>
        <end position="91"/>
    </location>
</feature>
<feature type="compositionally biased region" description="Basic residues" evidence="1">
    <location>
        <begin position="11"/>
        <end position="22"/>
    </location>
</feature>
<dbReference type="Proteomes" id="UP000299102">
    <property type="component" value="Unassembled WGS sequence"/>
</dbReference>
<reference evidence="2 3" key="1">
    <citation type="journal article" date="2019" name="Commun. Biol.">
        <title>The bagworm genome reveals a unique fibroin gene that provides high tensile strength.</title>
        <authorList>
            <person name="Kono N."/>
            <person name="Nakamura H."/>
            <person name="Ohtoshi R."/>
            <person name="Tomita M."/>
            <person name="Numata K."/>
            <person name="Arakawa K."/>
        </authorList>
    </citation>
    <scope>NUCLEOTIDE SEQUENCE [LARGE SCALE GENOMIC DNA]</scope>
</reference>
<protein>
    <submittedName>
        <fullName evidence="2">Uncharacterized protein</fullName>
    </submittedName>
</protein>
<evidence type="ECO:0000313" key="3">
    <source>
        <dbReference type="Proteomes" id="UP000299102"/>
    </source>
</evidence>
<evidence type="ECO:0000313" key="2">
    <source>
        <dbReference type="EMBL" id="GBP57209.1"/>
    </source>
</evidence>
<accession>A0A4C1X4B4</accession>
<name>A0A4C1X4B4_EUMVA</name>
<organism evidence="2 3">
    <name type="scientific">Eumeta variegata</name>
    <name type="common">Bagworm moth</name>
    <name type="synonym">Eumeta japonica</name>
    <dbReference type="NCBI Taxonomy" id="151549"/>
    <lineage>
        <taxon>Eukaryota</taxon>
        <taxon>Metazoa</taxon>
        <taxon>Ecdysozoa</taxon>
        <taxon>Arthropoda</taxon>
        <taxon>Hexapoda</taxon>
        <taxon>Insecta</taxon>
        <taxon>Pterygota</taxon>
        <taxon>Neoptera</taxon>
        <taxon>Endopterygota</taxon>
        <taxon>Lepidoptera</taxon>
        <taxon>Glossata</taxon>
        <taxon>Ditrysia</taxon>
        <taxon>Tineoidea</taxon>
        <taxon>Psychidae</taxon>
        <taxon>Oiketicinae</taxon>
        <taxon>Eumeta</taxon>
    </lineage>
</organism>
<feature type="region of interest" description="Disordered" evidence="1">
    <location>
        <begin position="1"/>
        <end position="22"/>
    </location>
</feature>
<evidence type="ECO:0000256" key="1">
    <source>
        <dbReference type="SAM" id="MobiDB-lite"/>
    </source>
</evidence>